<sequence>MRPSLRAACLSDIRCLSNGTLAKLSGEHYFSKSRVPRQPPLGTPNSNRKLKNFGKEPQIGKNSVIRHRKWLTLRLRSRVLHCYSNVPTM</sequence>
<accession>A0A8X6IF40</accession>
<dbReference type="Proteomes" id="UP000887116">
    <property type="component" value="Unassembled WGS sequence"/>
</dbReference>
<gene>
    <name evidence="2" type="ORF">TNCT_37211</name>
</gene>
<protein>
    <submittedName>
        <fullName evidence="2">Uncharacterized protein</fullName>
    </submittedName>
</protein>
<evidence type="ECO:0000256" key="1">
    <source>
        <dbReference type="SAM" id="MobiDB-lite"/>
    </source>
</evidence>
<keyword evidence="3" id="KW-1185">Reference proteome</keyword>
<name>A0A8X6IF40_TRICU</name>
<comment type="caution">
    <text evidence="2">The sequence shown here is derived from an EMBL/GenBank/DDBJ whole genome shotgun (WGS) entry which is preliminary data.</text>
</comment>
<evidence type="ECO:0000313" key="2">
    <source>
        <dbReference type="EMBL" id="GFR03540.1"/>
    </source>
</evidence>
<feature type="region of interest" description="Disordered" evidence="1">
    <location>
        <begin position="32"/>
        <end position="58"/>
    </location>
</feature>
<dbReference type="EMBL" id="BMAO01035422">
    <property type="protein sequence ID" value="GFR03540.1"/>
    <property type="molecule type" value="Genomic_DNA"/>
</dbReference>
<organism evidence="2 3">
    <name type="scientific">Trichonephila clavata</name>
    <name type="common">Joro spider</name>
    <name type="synonym">Nephila clavata</name>
    <dbReference type="NCBI Taxonomy" id="2740835"/>
    <lineage>
        <taxon>Eukaryota</taxon>
        <taxon>Metazoa</taxon>
        <taxon>Ecdysozoa</taxon>
        <taxon>Arthropoda</taxon>
        <taxon>Chelicerata</taxon>
        <taxon>Arachnida</taxon>
        <taxon>Araneae</taxon>
        <taxon>Araneomorphae</taxon>
        <taxon>Entelegynae</taxon>
        <taxon>Araneoidea</taxon>
        <taxon>Nephilidae</taxon>
        <taxon>Trichonephila</taxon>
    </lineage>
</organism>
<evidence type="ECO:0000313" key="3">
    <source>
        <dbReference type="Proteomes" id="UP000887116"/>
    </source>
</evidence>
<proteinExistence type="predicted"/>
<dbReference type="AlphaFoldDB" id="A0A8X6IF40"/>
<dbReference type="OrthoDB" id="10349178at2759"/>
<reference evidence="2" key="1">
    <citation type="submission" date="2020-07" db="EMBL/GenBank/DDBJ databases">
        <title>Multicomponent nature underlies the extraordinary mechanical properties of spider dragline silk.</title>
        <authorList>
            <person name="Kono N."/>
            <person name="Nakamura H."/>
            <person name="Mori M."/>
            <person name="Yoshida Y."/>
            <person name="Ohtoshi R."/>
            <person name="Malay A.D."/>
            <person name="Moran D.A.P."/>
            <person name="Tomita M."/>
            <person name="Numata K."/>
            <person name="Arakawa K."/>
        </authorList>
    </citation>
    <scope>NUCLEOTIDE SEQUENCE</scope>
</reference>